<dbReference type="Proteomes" id="UP000808349">
    <property type="component" value="Unassembled WGS sequence"/>
</dbReference>
<dbReference type="InterPro" id="IPR003772">
    <property type="entry name" value="YceD"/>
</dbReference>
<reference evidence="1 2" key="1">
    <citation type="submission" date="2020-10" db="EMBL/GenBank/DDBJ databases">
        <title>Connecting structure to function with the recovery of over 1000 high-quality activated sludge metagenome-assembled genomes encoding full-length rRNA genes using long-read sequencing.</title>
        <authorList>
            <person name="Singleton C.M."/>
            <person name="Petriglieri F."/>
            <person name="Kristensen J.M."/>
            <person name="Kirkegaard R.H."/>
            <person name="Michaelsen T.Y."/>
            <person name="Andersen M.H."/>
            <person name="Karst S.M."/>
            <person name="Dueholm M.S."/>
            <person name="Nielsen P.H."/>
            <person name="Albertsen M."/>
        </authorList>
    </citation>
    <scope>NUCLEOTIDE SEQUENCE [LARGE SCALE GENOMIC DNA]</scope>
    <source>
        <strain evidence="1">Ribe_18-Q3-R11-54_BAT3C.373</strain>
    </source>
</reference>
<dbReference type="EMBL" id="JADKFW010000004">
    <property type="protein sequence ID" value="MBK9716467.1"/>
    <property type="molecule type" value="Genomic_DNA"/>
</dbReference>
<organism evidence="1 2">
    <name type="scientific">Candidatus Defluviibacterium haderslevense</name>
    <dbReference type="NCBI Taxonomy" id="2981993"/>
    <lineage>
        <taxon>Bacteria</taxon>
        <taxon>Pseudomonadati</taxon>
        <taxon>Bacteroidota</taxon>
        <taxon>Saprospiria</taxon>
        <taxon>Saprospirales</taxon>
        <taxon>Saprospiraceae</taxon>
        <taxon>Candidatus Defluviibacterium</taxon>
    </lineage>
</organism>
<evidence type="ECO:0000313" key="1">
    <source>
        <dbReference type="EMBL" id="MBK9716467.1"/>
    </source>
</evidence>
<accession>A0A9D7S797</accession>
<protein>
    <submittedName>
        <fullName evidence="1">DUF177 domain-containing protein</fullName>
    </submittedName>
</protein>
<comment type="caution">
    <text evidence="1">The sequence shown here is derived from an EMBL/GenBank/DDBJ whole genome shotgun (WGS) entry which is preliminary data.</text>
</comment>
<proteinExistence type="predicted"/>
<dbReference type="AlphaFoldDB" id="A0A9D7S797"/>
<gene>
    <name evidence="1" type="ORF">IPO85_02890</name>
</gene>
<dbReference type="Pfam" id="PF02620">
    <property type="entry name" value="YceD"/>
    <property type="match status" value="1"/>
</dbReference>
<evidence type="ECO:0000313" key="2">
    <source>
        <dbReference type="Proteomes" id="UP000808349"/>
    </source>
</evidence>
<name>A0A9D7S797_9BACT</name>
<sequence>MDYLKQFILPIEGLKNGFHSYNFRLDSQFFNHFELSPINNGVISVTVDLNKEDHIYSFCFNITGFVNVDCDRCLASIELPIFGEYNVVVKQKDEVSDDPDLIFISPEVHEYNIADLLYEFACVSVPISNLIDCDNMENPPCNFELLKYYENTVNNKEDNSTWDILKNLKTN</sequence>